<organism evidence="3 4">
    <name type="scientific">Nocardia gamkensis</name>
    <dbReference type="NCBI Taxonomy" id="352869"/>
    <lineage>
        <taxon>Bacteria</taxon>
        <taxon>Bacillati</taxon>
        <taxon>Actinomycetota</taxon>
        <taxon>Actinomycetes</taxon>
        <taxon>Mycobacteriales</taxon>
        <taxon>Nocardiaceae</taxon>
        <taxon>Nocardia</taxon>
    </lineage>
</organism>
<feature type="signal peptide" evidence="2">
    <location>
        <begin position="1"/>
        <end position="18"/>
    </location>
</feature>
<proteinExistence type="predicted"/>
<gene>
    <name evidence="3" type="ORF">HGB38_17800</name>
</gene>
<sequence length="208" mass="21469">MSRQLTWGRLAFAGFAIAAGLSLVGCSSTISGTAQPAVDNGTIDAVSVTSTPKPSSGKPTPSTGKPTTSKPSGDTDFDANVNDCVKLGGTTTNATIEKASCGSRESNYKVIDKKAKSSQCSSDADNYYAETINGIEQGALCLDIDWVVGGCMDVGGDDPKRIDCTGSSPSKGVKVVKIQQGADDVSVCGSGTGYVYDKRRFVVCVQEL</sequence>
<comment type="caution">
    <text evidence="3">The sequence shown here is derived from an EMBL/GenBank/DDBJ whole genome shotgun (WGS) entry which is preliminary data.</text>
</comment>
<dbReference type="AlphaFoldDB" id="A0A7X6L5G2"/>
<dbReference type="RefSeq" id="WP_051175706.1">
    <property type="nucleotide sequence ID" value="NZ_JAAXOS010000008.1"/>
</dbReference>
<evidence type="ECO:0000313" key="4">
    <source>
        <dbReference type="Proteomes" id="UP000540698"/>
    </source>
</evidence>
<feature type="compositionally biased region" description="Low complexity" evidence="1">
    <location>
        <begin position="49"/>
        <end position="72"/>
    </location>
</feature>
<feature type="chain" id="PRO_5038428701" description="LppU protein" evidence="2">
    <location>
        <begin position="19"/>
        <end position="208"/>
    </location>
</feature>
<evidence type="ECO:0000313" key="3">
    <source>
        <dbReference type="EMBL" id="NKY28067.1"/>
    </source>
</evidence>
<accession>A0A7X6L5G2</accession>
<dbReference type="EMBL" id="JAAXOS010000008">
    <property type="protein sequence ID" value="NKY28067.1"/>
    <property type="molecule type" value="Genomic_DNA"/>
</dbReference>
<dbReference type="Proteomes" id="UP000540698">
    <property type="component" value="Unassembled WGS sequence"/>
</dbReference>
<evidence type="ECO:0008006" key="5">
    <source>
        <dbReference type="Google" id="ProtNLM"/>
    </source>
</evidence>
<keyword evidence="2" id="KW-0732">Signal</keyword>
<reference evidence="3 4" key="1">
    <citation type="submission" date="2020-04" db="EMBL/GenBank/DDBJ databases">
        <title>MicrobeNet Type strains.</title>
        <authorList>
            <person name="Nicholson A.C."/>
        </authorList>
    </citation>
    <scope>NUCLEOTIDE SEQUENCE [LARGE SCALE GENOMIC DNA]</scope>
    <source>
        <strain evidence="3 4">DSM 44956</strain>
    </source>
</reference>
<evidence type="ECO:0000256" key="2">
    <source>
        <dbReference type="SAM" id="SignalP"/>
    </source>
</evidence>
<feature type="region of interest" description="Disordered" evidence="1">
    <location>
        <begin position="45"/>
        <end position="76"/>
    </location>
</feature>
<evidence type="ECO:0000256" key="1">
    <source>
        <dbReference type="SAM" id="MobiDB-lite"/>
    </source>
</evidence>
<name>A0A7X6L5G2_9NOCA</name>
<protein>
    <recommendedName>
        <fullName evidence="5">LppU protein</fullName>
    </recommendedName>
</protein>
<keyword evidence="4" id="KW-1185">Reference proteome</keyword>
<dbReference type="PROSITE" id="PS51257">
    <property type="entry name" value="PROKAR_LIPOPROTEIN"/>
    <property type="match status" value="1"/>
</dbReference>